<feature type="transmembrane region" description="Helical" evidence="6">
    <location>
        <begin position="403"/>
        <end position="424"/>
    </location>
</feature>
<dbReference type="PANTHER" id="PTHR30250">
    <property type="entry name" value="PST FAMILY PREDICTED COLANIC ACID TRANSPORTER"/>
    <property type="match status" value="1"/>
</dbReference>
<comment type="caution">
    <text evidence="7">The sequence shown here is derived from an EMBL/GenBank/DDBJ whole genome shotgun (WGS) entry which is preliminary data.</text>
</comment>
<feature type="transmembrane region" description="Helical" evidence="6">
    <location>
        <begin position="436"/>
        <end position="457"/>
    </location>
</feature>
<evidence type="ECO:0000256" key="3">
    <source>
        <dbReference type="ARBA" id="ARBA00022692"/>
    </source>
</evidence>
<feature type="transmembrane region" description="Helical" evidence="6">
    <location>
        <begin position="184"/>
        <end position="202"/>
    </location>
</feature>
<dbReference type="PANTHER" id="PTHR30250:SF26">
    <property type="entry name" value="PSMA PROTEIN"/>
    <property type="match status" value="1"/>
</dbReference>
<comment type="subcellular location">
    <subcellularLocation>
        <location evidence="1">Cell membrane</location>
        <topology evidence="1">Multi-pass membrane protein</topology>
    </subcellularLocation>
</comment>
<evidence type="ECO:0000256" key="4">
    <source>
        <dbReference type="ARBA" id="ARBA00022989"/>
    </source>
</evidence>
<evidence type="ECO:0008006" key="9">
    <source>
        <dbReference type="Google" id="ProtNLM"/>
    </source>
</evidence>
<evidence type="ECO:0000256" key="5">
    <source>
        <dbReference type="ARBA" id="ARBA00023136"/>
    </source>
</evidence>
<feature type="transmembrane region" description="Helical" evidence="6">
    <location>
        <begin position="469"/>
        <end position="485"/>
    </location>
</feature>
<dbReference type="EMBL" id="QROP01000053">
    <property type="protein sequence ID" value="RHL33931.1"/>
    <property type="molecule type" value="Genomic_DNA"/>
</dbReference>
<feature type="transmembrane region" description="Helical" evidence="6">
    <location>
        <begin position="42"/>
        <end position="64"/>
    </location>
</feature>
<reference evidence="7 8" key="1">
    <citation type="submission" date="2018-08" db="EMBL/GenBank/DDBJ databases">
        <title>A genome reference for cultivated species of the human gut microbiota.</title>
        <authorList>
            <person name="Zou Y."/>
            <person name="Xue W."/>
            <person name="Luo G."/>
        </authorList>
    </citation>
    <scope>NUCLEOTIDE SEQUENCE [LARGE SCALE GENOMIC DNA]</scope>
    <source>
        <strain evidence="7 8">AF38-11</strain>
    </source>
</reference>
<dbReference type="RefSeq" id="WP_118417000.1">
    <property type="nucleotide sequence ID" value="NZ_QROP01000053.1"/>
</dbReference>
<evidence type="ECO:0000256" key="2">
    <source>
        <dbReference type="ARBA" id="ARBA00022475"/>
    </source>
</evidence>
<feature type="transmembrane region" description="Helical" evidence="6">
    <location>
        <begin position="122"/>
        <end position="143"/>
    </location>
</feature>
<protein>
    <recommendedName>
        <fullName evidence="9">Na+-driven multidrug efflux pump</fullName>
    </recommendedName>
</protein>
<evidence type="ECO:0000256" key="6">
    <source>
        <dbReference type="SAM" id="Phobius"/>
    </source>
</evidence>
<feature type="transmembrane region" description="Helical" evidence="6">
    <location>
        <begin position="343"/>
        <end position="365"/>
    </location>
</feature>
<feature type="transmembrane region" description="Helical" evidence="6">
    <location>
        <begin position="84"/>
        <end position="110"/>
    </location>
</feature>
<gene>
    <name evidence="7" type="ORF">DW026_13625</name>
</gene>
<feature type="transmembrane region" description="Helical" evidence="6">
    <location>
        <begin position="155"/>
        <end position="178"/>
    </location>
</feature>
<keyword evidence="5 6" id="KW-0472">Membrane</keyword>
<keyword evidence="3 6" id="KW-0812">Transmembrane</keyword>
<keyword evidence="4 6" id="KW-1133">Transmembrane helix</keyword>
<dbReference type="InterPro" id="IPR050833">
    <property type="entry name" value="Poly_Biosynth_Transport"/>
</dbReference>
<dbReference type="GO" id="GO:0005886">
    <property type="term" value="C:plasma membrane"/>
    <property type="evidence" value="ECO:0007669"/>
    <property type="project" value="UniProtKB-SubCell"/>
</dbReference>
<feature type="transmembrane region" description="Helical" evidence="6">
    <location>
        <begin position="313"/>
        <end position="337"/>
    </location>
</feature>
<organism evidence="7 8">
    <name type="scientific">Segatella copri</name>
    <dbReference type="NCBI Taxonomy" id="165179"/>
    <lineage>
        <taxon>Bacteria</taxon>
        <taxon>Pseudomonadati</taxon>
        <taxon>Bacteroidota</taxon>
        <taxon>Bacteroidia</taxon>
        <taxon>Bacteroidales</taxon>
        <taxon>Prevotellaceae</taxon>
        <taxon>Segatella</taxon>
    </lineage>
</organism>
<accession>A0AA93BMG4</accession>
<dbReference type="Proteomes" id="UP000283672">
    <property type="component" value="Unassembled WGS sequence"/>
</dbReference>
<evidence type="ECO:0000256" key="1">
    <source>
        <dbReference type="ARBA" id="ARBA00004651"/>
    </source>
</evidence>
<keyword evidence="2" id="KW-1003">Cell membrane</keyword>
<feature type="transmembrane region" description="Helical" evidence="6">
    <location>
        <begin position="377"/>
        <end position="397"/>
    </location>
</feature>
<name>A0AA93BMG4_9BACT</name>
<dbReference type="AlphaFoldDB" id="A0AA93BMG4"/>
<feature type="transmembrane region" description="Helical" evidence="6">
    <location>
        <begin position="12"/>
        <end position="36"/>
    </location>
</feature>
<evidence type="ECO:0000313" key="8">
    <source>
        <dbReference type="Proteomes" id="UP000283672"/>
    </source>
</evidence>
<evidence type="ECO:0000313" key="7">
    <source>
        <dbReference type="EMBL" id="RHL33931.1"/>
    </source>
</evidence>
<proteinExistence type="predicted"/>
<sequence>MSTTTRVIKNTGFLYVKMGITVFISLYTTRLIFASLGASDFGVFNIVGGAITMLGFLNSTMANATQRFMSYAEGANDLLKKKQVFNVSMVLHIGVALLTGLILLAAMYPLFNGIFNIQPDRIFAAEVIYLSLVVSTMFTIVNVPYDAVMNAHENMLYYALIGIFEAFLKLLVAFACVYTTSDKLIVYGILMAIIPFVTLTIMKIYCHRKYEECFIGLKKYWSRGLVKEIASFSGWNFLTAISSLGSFYGTGLVLNHFFGTILNAAQGIANQVNGQMSTFSLNLMKAVNPVIVKRAGAQDVEAMNKATLASGKYSTLLIVFFAIPFMLEMHYVLNVWLKGVPEWTSLFCCLQLVITIICQMASSAATSIYAQGNIKWYAIYKSMMNIAPVIVTYIAYILGGAPYWLYIAMITIWAVGGNMVIIRYANKVSNLKIITFFREIVFPVISVVILMLALGYLPQLLMVEGFSRLIVSCVITSLVFIFMMWRRIFTNNERQMVIDFVRKKRFEIKR</sequence>